<dbReference type="KEGG" id="clec:106672072"/>
<dbReference type="EnsemblMetazoa" id="XM_024229215.1">
    <property type="protein sequence ID" value="XP_024084983.1"/>
    <property type="gene ID" value="LOC106672072"/>
</dbReference>
<dbReference type="PROSITE" id="PS50853">
    <property type="entry name" value="FN3"/>
    <property type="match status" value="1"/>
</dbReference>
<organism evidence="4 5">
    <name type="scientific">Cimex lectularius</name>
    <name type="common">Bed bug</name>
    <name type="synonym">Acanthia lectularia</name>
    <dbReference type="NCBI Taxonomy" id="79782"/>
    <lineage>
        <taxon>Eukaryota</taxon>
        <taxon>Metazoa</taxon>
        <taxon>Ecdysozoa</taxon>
        <taxon>Arthropoda</taxon>
        <taxon>Hexapoda</taxon>
        <taxon>Insecta</taxon>
        <taxon>Pterygota</taxon>
        <taxon>Neoptera</taxon>
        <taxon>Paraneoptera</taxon>
        <taxon>Hemiptera</taxon>
        <taxon>Heteroptera</taxon>
        <taxon>Panheteroptera</taxon>
        <taxon>Cimicomorpha</taxon>
        <taxon>Cimicidae</taxon>
        <taxon>Cimex</taxon>
    </lineage>
</organism>
<dbReference type="EnsemblMetazoa" id="XM_014403186.2">
    <property type="protein sequence ID" value="XP_014258672.1"/>
    <property type="gene ID" value="LOC106672072"/>
</dbReference>
<dbReference type="Pfam" id="PF00041">
    <property type="entry name" value="fn3"/>
    <property type="match status" value="1"/>
</dbReference>
<dbReference type="RefSeq" id="XP_014258675.1">
    <property type="nucleotide sequence ID" value="XM_014403189.2"/>
</dbReference>
<dbReference type="GeneID" id="106672072"/>
<dbReference type="EnsemblMetazoa" id="XM_024229212.1">
    <property type="protein sequence ID" value="XP_024084980.1"/>
    <property type="gene ID" value="LOC106672072"/>
</dbReference>
<proteinExistence type="predicted"/>
<evidence type="ECO:0000256" key="1">
    <source>
        <dbReference type="SAM" id="Phobius"/>
    </source>
</evidence>
<dbReference type="OrthoDB" id="9949424at2759"/>
<dbReference type="EnsemblMetazoa" id="XM_014403187.2">
    <property type="protein sequence ID" value="XP_014258673.1"/>
    <property type="gene ID" value="LOC106672072"/>
</dbReference>
<dbReference type="RefSeq" id="XP_014258674.1">
    <property type="nucleotide sequence ID" value="XM_014403188.2"/>
</dbReference>
<dbReference type="EnsemblMetazoa" id="XM_014403192.2">
    <property type="protein sequence ID" value="XP_014258678.1"/>
    <property type="gene ID" value="LOC106672072"/>
</dbReference>
<keyword evidence="1" id="KW-0472">Membrane</keyword>
<dbReference type="Proteomes" id="UP000494040">
    <property type="component" value="Unassembled WGS sequence"/>
</dbReference>
<dbReference type="RefSeq" id="XP_024084982.1">
    <property type="nucleotide sequence ID" value="XM_024229214.1"/>
</dbReference>
<dbReference type="SUPFAM" id="SSF49265">
    <property type="entry name" value="Fibronectin type III"/>
    <property type="match status" value="1"/>
</dbReference>
<feature type="domain" description="Fibronectin type-III" evidence="3">
    <location>
        <begin position="24"/>
        <end position="122"/>
    </location>
</feature>
<evidence type="ECO:0000313" key="4">
    <source>
        <dbReference type="EnsemblMetazoa" id="XP_024084982.1"/>
    </source>
</evidence>
<dbReference type="RefSeq" id="XP_014258678.1">
    <property type="nucleotide sequence ID" value="XM_014403192.2"/>
</dbReference>
<reference evidence="4" key="1">
    <citation type="submission" date="2022-01" db="UniProtKB">
        <authorList>
            <consortium name="EnsemblMetazoa"/>
        </authorList>
    </citation>
    <scope>IDENTIFICATION</scope>
</reference>
<feature type="transmembrane region" description="Helical" evidence="1">
    <location>
        <begin position="166"/>
        <end position="184"/>
    </location>
</feature>
<dbReference type="EnsemblMetazoa" id="XM_014403189.2">
    <property type="protein sequence ID" value="XP_014258675.1"/>
    <property type="gene ID" value="LOC106672072"/>
</dbReference>
<dbReference type="OMA" id="THRYIAS"/>
<dbReference type="SMART" id="SM00060">
    <property type="entry name" value="FN3"/>
    <property type="match status" value="1"/>
</dbReference>
<dbReference type="AlphaFoldDB" id="A0A8I6SNW5"/>
<accession>A0A8I6SNW5</accession>
<dbReference type="Gene3D" id="2.60.40.10">
    <property type="entry name" value="Immunoglobulins"/>
    <property type="match status" value="1"/>
</dbReference>
<dbReference type="RefSeq" id="XP_014258673.1">
    <property type="nucleotide sequence ID" value="XM_014403187.2"/>
</dbReference>
<dbReference type="RefSeq" id="XP_014258672.1">
    <property type="nucleotide sequence ID" value="XM_014403186.2"/>
</dbReference>
<keyword evidence="1" id="KW-0812">Transmembrane</keyword>
<dbReference type="RefSeq" id="XP_014258670.1">
    <property type="nucleotide sequence ID" value="XM_014403184.2"/>
</dbReference>
<dbReference type="RefSeq" id="XP_024084983.1">
    <property type="nucleotide sequence ID" value="XM_024229215.1"/>
</dbReference>
<dbReference type="Pfam" id="PF16066">
    <property type="entry name" value="DUF4808"/>
    <property type="match status" value="1"/>
</dbReference>
<dbReference type="PANTHER" id="PTHR21104:SF2">
    <property type="entry name" value="FIBRONECTIN TYPE-III DOMAIN-CONTAINING PROTEIN"/>
    <property type="match status" value="1"/>
</dbReference>
<feature type="signal peptide" evidence="2">
    <location>
        <begin position="1"/>
        <end position="16"/>
    </location>
</feature>
<dbReference type="PANTHER" id="PTHR21104">
    <property type="entry name" value="FIBRONECTIN TYPE III DOMAIN-CONTAINING PROTEIN"/>
    <property type="match status" value="1"/>
</dbReference>
<dbReference type="EnsemblMetazoa" id="XM_014403190.2">
    <property type="protein sequence ID" value="XP_014258676.1"/>
    <property type="gene ID" value="LOC106672072"/>
</dbReference>
<dbReference type="EnsemblMetazoa" id="XM_014403184.2">
    <property type="protein sequence ID" value="XP_014258670.1"/>
    <property type="gene ID" value="LOC106672072"/>
</dbReference>
<dbReference type="RefSeq" id="XP_024084981.1">
    <property type="nucleotide sequence ID" value="XM_024229213.1"/>
</dbReference>
<keyword evidence="2" id="KW-0732">Signal</keyword>
<evidence type="ECO:0000256" key="2">
    <source>
        <dbReference type="SAM" id="SignalP"/>
    </source>
</evidence>
<dbReference type="CDD" id="cd00063">
    <property type="entry name" value="FN3"/>
    <property type="match status" value="1"/>
</dbReference>
<dbReference type="RefSeq" id="XP_014258676.1">
    <property type="nucleotide sequence ID" value="XM_014403190.2"/>
</dbReference>
<feature type="chain" id="PRO_5035103570" description="Fibronectin type-III domain-containing protein" evidence="2">
    <location>
        <begin position="17"/>
        <end position="309"/>
    </location>
</feature>
<evidence type="ECO:0000259" key="3">
    <source>
        <dbReference type="PROSITE" id="PS50853"/>
    </source>
</evidence>
<name>A0A8I6SNW5_CIMLE</name>
<dbReference type="EnsemblMetazoa" id="XM_024229214.1">
    <property type="protein sequence ID" value="XP_024084982.1"/>
    <property type="gene ID" value="LOC106672072"/>
</dbReference>
<protein>
    <recommendedName>
        <fullName evidence="3">Fibronectin type-III domain-containing protein</fullName>
    </recommendedName>
</protein>
<dbReference type="InterPro" id="IPR036116">
    <property type="entry name" value="FN3_sf"/>
</dbReference>
<evidence type="ECO:0000313" key="5">
    <source>
        <dbReference type="Proteomes" id="UP000494040"/>
    </source>
</evidence>
<dbReference type="InterPro" id="IPR003961">
    <property type="entry name" value="FN3_dom"/>
</dbReference>
<dbReference type="EnsemblMetazoa" id="XM_014403188.2">
    <property type="protein sequence ID" value="XP_014258674.1"/>
    <property type="gene ID" value="LOC106672072"/>
</dbReference>
<dbReference type="EnsemblMetazoa" id="XM_024229216.1">
    <property type="protein sequence ID" value="XP_024084984.1"/>
    <property type="gene ID" value="LOC106672072"/>
</dbReference>
<keyword evidence="5" id="KW-1185">Reference proteome</keyword>
<dbReference type="EnsemblMetazoa" id="XM_024229213.1">
    <property type="protein sequence ID" value="XP_024084981.1"/>
    <property type="gene ID" value="LOC106672072"/>
</dbReference>
<dbReference type="RefSeq" id="XP_024084984.1">
    <property type="nucleotide sequence ID" value="XM_024229216.1"/>
</dbReference>
<sequence>MVLWATLLVIQGATIAGSMPAVGIPQNITLMYINSSMVQISWSVGKQKVEKYDVVLKPTEARYSWQMKPSYSYRVVKPVAGSSNSVVVRDLKENTQYQLTITAVVNGVKFRSRPILFSTQMGPNPVTEVHITGGPPPANKAIKPPPPYPGQPNFNQTMGEVRGIEIGIVCLVLLAWVGAIILFFNRWGKIRMLLPYQPDYKDTQLKVPGSCQHQGTSCQATGSTGFCCSQRQLARVPDDWLGSSRRLLATRSRTNSAVYIEPAGLRSEQTEPLFSSAHQLTASKSKSADHLPASLPIANLKCFGRDPRI</sequence>
<dbReference type="InterPro" id="IPR013783">
    <property type="entry name" value="Ig-like_fold"/>
</dbReference>
<dbReference type="RefSeq" id="XP_024084980.1">
    <property type="nucleotide sequence ID" value="XM_024229212.1"/>
</dbReference>
<dbReference type="InterPro" id="IPR032073">
    <property type="entry name" value="FNDC5_C"/>
</dbReference>
<keyword evidence="1" id="KW-1133">Transmembrane helix</keyword>